<feature type="domain" description="Zinc finger DksA/TraR C4-type" evidence="7">
    <location>
        <begin position="113"/>
        <end position="146"/>
    </location>
</feature>
<evidence type="ECO:0000313" key="9">
    <source>
        <dbReference type="EMBL" id="PWN57085.1"/>
    </source>
</evidence>
<evidence type="ECO:0000313" key="10">
    <source>
        <dbReference type="Proteomes" id="UP000251800"/>
    </source>
</evidence>
<gene>
    <name evidence="9" type="primary">dksA</name>
    <name evidence="9" type="ORF">DEH80_03895</name>
</gene>
<dbReference type="InterPro" id="IPR037187">
    <property type="entry name" value="DnaK_N"/>
</dbReference>
<dbReference type="InterPro" id="IPR020458">
    <property type="entry name" value="Znf_DskA_TraR_CS"/>
</dbReference>
<keyword evidence="2" id="KW-0479">Metal-binding</keyword>
<accession>A0A363UNV1</accession>
<protein>
    <submittedName>
        <fullName evidence="9">RNA polymerase-binding protein DksA</fullName>
    </submittedName>
</protein>
<feature type="domain" description="DnaK suppressor protein DksA N-terminal" evidence="8">
    <location>
        <begin position="40"/>
        <end position="109"/>
    </location>
</feature>
<evidence type="ECO:0000256" key="5">
    <source>
        <dbReference type="PROSITE-ProRule" id="PRU00510"/>
    </source>
</evidence>
<evidence type="ECO:0000256" key="3">
    <source>
        <dbReference type="ARBA" id="ARBA00022771"/>
    </source>
</evidence>
<dbReference type="InterPro" id="IPR012784">
    <property type="entry name" value="DksA_RNA_pol-bd"/>
</dbReference>
<dbReference type="PROSITE" id="PS01102">
    <property type="entry name" value="ZF_DKSA_1"/>
    <property type="match status" value="1"/>
</dbReference>
<feature type="zinc finger region" description="dksA C4-type" evidence="5">
    <location>
        <begin position="117"/>
        <end position="141"/>
    </location>
</feature>
<evidence type="ECO:0000259" key="8">
    <source>
        <dbReference type="Pfam" id="PF21157"/>
    </source>
</evidence>
<keyword evidence="1" id="KW-0963">Cytoplasm</keyword>
<reference evidence="9 10" key="1">
    <citation type="submission" date="2018-05" db="EMBL/GenBank/DDBJ databases">
        <title>Abyssibacter profundi OUC007T gen. nov., sp. nov, a marine bacterium isolated from seawater of the Mariana Trench.</title>
        <authorList>
            <person name="Zhou S."/>
        </authorList>
    </citation>
    <scope>NUCLEOTIDE SEQUENCE [LARGE SCALE GENOMIC DNA]</scope>
    <source>
        <strain evidence="9 10">OUC007</strain>
    </source>
</reference>
<dbReference type="SUPFAM" id="SSF57716">
    <property type="entry name" value="Glucocorticoid receptor-like (DNA-binding domain)"/>
    <property type="match status" value="1"/>
</dbReference>
<evidence type="ECO:0000256" key="2">
    <source>
        <dbReference type="ARBA" id="ARBA00022723"/>
    </source>
</evidence>
<dbReference type="Gene3D" id="1.20.120.910">
    <property type="entry name" value="DksA, coiled-coil domain"/>
    <property type="match status" value="1"/>
</dbReference>
<sequence length="154" mass="17831">MANAKKKTAQAADAQASQGGLLTEEQIRAMSEDEYMNDAQLAFFRQRLLEQRAEVLEREREIRERLNHRESAADPVDRAATEEERWLDLRLRDRESKLLRKIDSALESIRHKEYGYCEQTGEPIGIPRLLARPTATLCIDAKDTTEQIQAQYRD</sequence>
<dbReference type="SUPFAM" id="SSF109635">
    <property type="entry name" value="DnaK suppressor protein DksA, alpha-hairpin domain"/>
    <property type="match status" value="1"/>
</dbReference>
<evidence type="ECO:0000256" key="4">
    <source>
        <dbReference type="ARBA" id="ARBA00022833"/>
    </source>
</evidence>
<dbReference type="AlphaFoldDB" id="A0A363UNV1"/>
<dbReference type="Pfam" id="PF01258">
    <property type="entry name" value="zf-dskA_traR"/>
    <property type="match status" value="1"/>
</dbReference>
<dbReference type="Proteomes" id="UP000251800">
    <property type="component" value="Unassembled WGS sequence"/>
</dbReference>
<dbReference type="NCBIfam" id="TIGR02420">
    <property type="entry name" value="dksA"/>
    <property type="match status" value="1"/>
</dbReference>
<dbReference type="PANTHER" id="PTHR33823">
    <property type="entry name" value="RNA POLYMERASE-BINDING TRANSCRIPTION FACTOR DKSA-RELATED"/>
    <property type="match status" value="1"/>
</dbReference>
<proteinExistence type="predicted"/>
<keyword evidence="3" id="KW-0863">Zinc-finger</keyword>
<keyword evidence="10" id="KW-1185">Reference proteome</keyword>
<dbReference type="PROSITE" id="PS51128">
    <property type="entry name" value="ZF_DKSA_2"/>
    <property type="match status" value="1"/>
</dbReference>
<dbReference type="Pfam" id="PF21157">
    <property type="entry name" value="DksA_N"/>
    <property type="match status" value="1"/>
</dbReference>
<dbReference type="EMBL" id="QEQK01000003">
    <property type="protein sequence ID" value="PWN57085.1"/>
    <property type="molecule type" value="Genomic_DNA"/>
</dbReference>
<evidence type="ECO:0000259" key="7">
    <source>
        <dbReference type="Pfam" id="PF01258"/>
    </source>
</evidence>
<name>A0A363UNV1_9GAMM</name>
<dbReference type="InterPro" id="IPR048489">
    <property type="entry name" value="DksA_N"/>
</dbReference>
<feature type="region of interest" description="Disordered" evidence="6">
    <location>
        <begin position="1"/>
        <end position="22"/>
    </location>
</feature>
<dbReference type="PANTHER" id="PTHR33823:SF2">
    <property type="entry name" value="RNA POLYMERASE-BINDING TRANSCRIPTION FACTOR DKSA"/>
    <property type="match status" value="1"/>
</dbReference>
<evidence type="ECO:0000256" key="1">
    <source>
        <dbReference type="ARBA" id="ARBA00022490"/>
    </source>
</evidence>
<feature type="compositionally biased region" description="Low complexity" evidence="6">
    <location>
        <begin position="9"/>
        <end position="18"/>
    </location>
</feature>
<dbReference type="InterPro" id="IPR000962">
    <property type="entry name" value="Znf_DskA_TraR"/>
</dbReference>
<dbReference type="OrthoDB" id="9803742at2"/>
<organism evidence="9 10">
    <name type="scientific">Abyssibacter profundi</name>
    <dbReference type="NCBI Taxonomy" id="2182787"/>
    <lineage>
        <taxon>Bacteria</taxon>
        <taxon>Pseudomonadati</taxon>
        <taxon>Pseudomonadota</taxon>
        <taxon>Gammaproteobacteria</taxon>
        <taxon>Chromatiales</taxon>
        <taxon>Oceanococcaceae</taxon>
        <taxon>Abyssibacter</taxon>
    </lineage>
</organism>
<keyword evidence="4" id="KW-0862">Zinc</keyword>
<evidence type="ECO:0000256" key="6">
    <source>
        <dbReference type="SAM" id="MobiDB-lite"/>
    </source>
</evidence>
<comment type="caution">
    <text evidence="9">The sequence shown here is derived from an EMBL/GenBank/DDBJ whole genome shotgun (WGS) entry which is preliminary data.</text>
</comment>
<dbReference type="GO" id="GO:0008270">
    <property type="term" value="F:zinc ion binding"/>
    <property type="evidence" value="ECO:0007669"/>
    <property type="project" value="UniProtKB-KW"/>
</dbReference>